<dbReference type="InterPro" id="IPR008974">
    <property type="entry name" value="TRAF-like"/>
</dbReference>
<protein>
    <recommendedName>
        <fullName evidence="2">TRAF1-6 MATH domain-containing protein</fullName>
    </recommendedName>
</protein>
<dbReference type="AlphaFoldDB" id="A0A8J2RL92"/>
<dbReference type="InterPro" id="IPR049342">
    <property type="entry name" value="TRAF1-6_MATH_dom"/>
</dbReference>
<dbReference type="Pfam" id="PF21355">
    <property type="entry name" value="TRAF-mep_MATH"/>
    <property type="match status" value="1"/>
</dbReference>
<feature type="compositionally biased region" description="Polar residues" evidence="1">
    <location>
        <begin position="157"/>
        <end position="174"/>
    </location>
</feature>
<evidence type="ECO:0000313" key="3">
    <source>
        <dbReference type="EMBL" id="CAH0098287.1"/>
    </source>
</evidence>
<dbReference type="Gene3D" id="2.60.210.10">
    <property type="entry name" value="Apoptosis, Tumor Necrosis Factor Receptor Associated Protein 2, Chain A"/>
    <property type="match status" value="1"/>
</dbReference>
<dbReference type="SUPFAM" id="SSF49599">
    <property type="entry name" value="TRAF domain-like"/>
    <property type="match status" value="1"/>
</dbReference>
<feature type="domain" description="TRAF1-6 MATH" evidence="2">
    <location>
        <begin position="234"/>
        <end position="352"/>
    </location>
</feature>
<name>A0A8J2RL92_9CRUS</name>
<feature type="region of interest" description="Disordered" evidence="1">
    <location>
        <begin position="157"/>
        <end position="188"/>
    </location>
</feature>
<dbReference type="OrthoDB" id="6475149at2759"/>
<sequence length="358" mass="40667">MKNIEASCYVFILNSILTFTIALGNTSSMGHIRAQLDDVKITSGGDNQVAAYCRISSKELLATAESTARAILQGICNPREIEDRLHNIESQMADQLNVIKTMILNIEDKLAQQDSQYRRANRKLHGAVAELSESVQYCTNLHSSASNSNYVETSQTTPTHLKQTPSSTFSNSAITGGVKSTGADPDEEDMLNPRQEEIDRFNSSIHIENGKRVFSYFWKVGDMEYKLKSWGPRRSLRSPSFYIFEYGYMMYIRLFPRQNGQNVYAHVGLTKGDYDEALEWPFILKHRVSVLDQASPPFQDIVSRVWDPKILCSGWNWKRPATSDNHECVGLGFPTEDLRGQHFLRDDFLLIKLTVYLD</sequence>
<dbReference type="Proteomes" id="UP000789390">
    <property type="component" value="Unassembled WGS sequence"/>
</dbReference>
<evidence type="ECO:0000256" key="1">
    <source>
        <dbReference type="SAM" id="MobiDB-lite"/>
    </source>
</evidence>
<proteinExistence type="predicted"/>
<dbReference type="EMBL" id="CAKKLH010000001">
    <property type="protein sequence ID" value="CAH0098287.1"/>
    <property type="molecule type" value="Genomic_DNA"/>
</dbReference>
<gene>
    <name evidence="3" type="ORF">DGAL_LOCUS336</name>
</gene>
<accession>A0A8J2RL92</accession>
<organism evidence="3 4">
    <name type="scientific">Daphnia galeata</name>
    <dbReference type="NCBI Taxonomy" id="27404"/>
    <lineage>
        <taxon>Eukaryota</taxon>
        <taxon>Metazoa</taxon>
        <taxon>Ecdysozoa</taxon>
        <taxon>Arthropoda</taxon>
        <taxon>Crustacea</taxon>
        <taxon>Branchiopoda</taxon>
        <taxon>Diplostraca</taxon>
        <taxon>Cladocera</taxon>
        <taxon>Anomopoda</taxon>
        <taxon>Daphniidae</taxon>
        <taxon>Daphnia</taxon>
    </lineage>
</organism>
<evidence type="ECO:0000259" key="2">
    <source>
        <dbReference type="Pfam" id="PF21355"/>
    </source>
</evidence>
<reference evidence="3" key="1">
    <citation type="submission" date="2021-11" db="EMBL/GenBank/DDBJ databases">
        <authorList>
            <person name="Schell T."/>
        </authorList>
    </citation>
    <scope>NUCLEOTIDE SEQUENCE</scope>
    <source>
        <strain evidence="3">M5</strain>
    </source>
</reference>
<evidence type="ECO:0000313" key="4">
    <source>
        <dbReference type="Proteomes" id="UP000789390"/>
    </source>
</evidence>
<comment type="caution">
    <text evidence="3">The sequence shown here is derived from an EMBL/GenBank/DDBJ whole genome shotgun (WGS) entry which is preliminary data.</text>
</comment>
<keyword evidence="4" id="KW-1185">Reference proteome</keyword>